<dbReference type="Pfam" id="PF09648">
    <property type="entry name" value="YycI"/>
    <property type="match status" value="1"/>
</dbReference>
<accession>A0A516KKT7</accession>
<protein>
    <recommendedName>
        <fullName evidence="1">Regulatory protein YycH-like domain-containing protein</fullName>
    </recommendedName>
</protein>
<dbReference type="AlphaFoldDB" id="A0A516KKT7"/>
<proteinExistence type="predicted"/>
<dbReference type="GO" id="GO:0016020">
    <property type="term" value="C:membrane"/>
    <property type="evidence" value="ECO:0007669"/>
    <property type="project" value="InterPro"/>
</dbReference>
<dbReference type="Gene3D" id="3.30.310.160">
    <property type="entry name" value="YycH protein, domain 2"/>
    <property type="match status" value="1"/>
</dbReference>
<dbReference type="InterPro" id="IPR042274">
    <property type="entry name" value="YycH/YycI_2"/>
</dbReference>
<keyword evidence="3" id="KW-1185">Reference proteome</keyword>
<evidence type="ECO:0000313" key="3">
    <source>
        <dbReference type="Proteomes" id="UP000315215"/>
    </source>
</evidence>
<dbReference type="OrthoDB" id="2388036at2"/>
<evidence type="ECO:0000259" key="1">
    <source>
        <dbReference type="Pfam" id="PF09648"/>
    </source>
</evidence>
<dbReference type="InterPro" id="IPR018604">
    <property type="entry name" value="YycI-like"/>
</dbReference>
<feature type="domain" description="Regulatory protein YycH-like" evidence="1">
    <location>
        <begin position="40"/>
        <end position="259"/>
    </location>
</feature>
<gene>
    <name evidence="2" type="ORF">FN924_18595</name>
</gene>
<evidence type="ECO:0000313" key="2">
    <source>
        <dbReference type="EMBL" id="QDP42001.1"/>
    </source>
</evidence>
<dbReference type="KEGG" id="aqt:FN924_18595"/>
<dbReference type="Proteomes" id="UP000315215">
    <property type="component" value="Chromosome"/>
</dbReference>
<reference evidence="2 3" key="1">
    <citation type="submission" date="2019-07" db="EMBL/GenBank/DDBJ databases">
        <authorList>
            <person name="Li J."/>
        </authorList>
    </citation>
    <scope>NUCLEOTIDE SEQUENCE [LARGE SCALE GENOMIC DNA]</scope>
    <source>
        <strain evidence="2 3">TKL69</strain>
    </source>
</reference>
<name>A0A516KKT7_9BACI</name>
<sequence length="318" mass="36197">MQWGQIKTLFILCFLILDIFLVRQYFTSQEEELNTYQTISDEEVLKANVEGLDKLDKEVRKEAIITTKQVDFTTKQDALDALTEQEYTIVGTNTLISELEKPVPIKEKATKEEMKQIISGFVPFGDQYTIWGKNEATNTLVLFQVKDDKPIFYNKGGLLLIFLNDNNEATSYMQTMLSELELEDQADQKKEIMTPYQAVSQVYFNAENLPVSGSNILEVNEKPSLGYLTLAPLEDGVQVFAPTWKIHFKESNNYFVNAIEGGLILTKDENNFIKESLNSVVASITKQQTDTEEENKVLNTAKQKLLQVLDTANWSGEE</sequence>
<dbReference type="EMBL" id="CP041666">
    <property type="protein sequence ID" value="QDP42001.1"/>
    <property type="molecule type" value="Genomic_DNA"/>
</dbReference>
<dbReference type="RefSeq" id="WP_143897031.1">
    <property type="nucleotide sequence ID" value="NZ_CP041666.1"/>
</dbReference>
<organism evidence="2 3">
    <name type="scientific">Radiobacillus deserti</name>
    <dbReference type="NCBI Taxonomy" id="2594883"/>
    <lineage>
        <taxon>Bacteria</taxon>
        <taxon>Bacillati</taxon>
        <taxon>Bacillota</taxon>
        <taxon>Bacilli</taxon>
        <taxon>Bacillales</taxon>
        <taxon>Bacillaceae</taxon>
        <taxon>Radiobacillus</taxon>
    </lineage>
</organism>